<dbReference type="Pfam" id="PF00583">
    <property type="entry name" value="Acetyltransf_1"/>
    <property type="match status" value="1"/>
</dbReference>
<evidence type="ECO:0000313" key="2">
    <source>
        <dbReference type="EMBL" id="AXC50306.1"/>
    </source>
</evidence>
<organism evidence="2 3">
    <name type="scientific">Paracoccus suum</name>
    <dbReference type="NCBI Taxonomy" id="2259340"/>
    <lineage>
        <taxon>Bacteria</taxon>
        <taxon>Pseudomonadati</taxon>
        <taxon>Pseudomonadota</taxon>
        <taxon>Alphaproteobacteria</taxon>
        <taxon>Rhodobacterales</taxon>
        <taxon>Paracoccaceae</taxon>
        <taxon>Paracoccus</taxon>
    </lineage>
</organism>
<dbReference type="CDD" id="cd04301">
    <property type="entry name" value="NAT_SF"/>
    <property type="match status" value="1"/>
</dbReference>
<dbReference type="SUPFAM" id="SSF55729">
    <property type="entry name" value="Acyl-CoA N-acyltransferases (Nat)"/>
    <property type="match status" value="1"/>
</dbReference>
<protein>
    <submittedName>
        <fullName evidence="2">GNAT family N-acetyltransferase</fullName>
    </submittedName>
</protein>
<dbReference type="EMBL" id="CP030918">
    <property type="protein sequence ID" value="AXC50306.1"/>
    <property type="molecule type" value="Genomic_DNA"/>
</dbReference>
<reference evidence="3" key="1">
    <citation type="submission" date="2018-07" db="EMBL/GenBank/DDBJ databases">
        <title>Genome sequencing of Paracoccus sp. SC2-6.</title>
        <authorList>
            <person name="Heo J."/>
            <person name="Kim S.-J."/>
            <person name="Kwon S.-W."/>
        </authorList>
    </citation>
    <scope>NUCLEOTIDE SEQUENCE [LARGE SCALE GENOMIC DNA]</scope>
    <source>
        <strain evidence="3">SC2-6</strain>
    </source>
</reference>
<dbReference type="Proteomes" id="UP000252023">
    <property type="component" value="Chromosome"/>
</dbReference>
<keyword evidence="2" id="KW-0808">Transferase</keyword>
<proteinExistence type="predicted"/>
<dbReference type="KEGG" id="pars:DRW48_11890"/>
<name>A0A344PLQ1_9RHOB</name>
<dbReference type="OrthoDB" id="9788300at2"/>
<dbReference type="PANTHER" id="PTHR43138:SF1">
    <property type="entry name" value="N-ACETYLTRANSFERASE ACA1"/>
    <property type="match status" value="1"/>
</dbReference>
<evidence type="ECO:0000259" key="1">
    <source>
        <dbReference type="PROSITE" id="PS51186"/>
    </source>
</evidence>
<dbReference type="PROSITE" id="PS51186">
    <property type="entry name" value="GNAT"/>
    <property type="match status" value="1"/>
</dbReference>
<dbReference type="InterPro" id="IPR016181">
    <property type="entry name" value="Acyl_CoA_acyltransferase"/>
</dbReference>
<gene>
    <name evidence="2" type="ORF">DRW48_11890</name>
</gene>
<evidence type="ECO:0000313" key="3">
    <source>
        <dbReference type="Proteomes" id="UP000252023"/>
    </source>
</evidence>
<dbReference type="AlphaFoldDB" id="A0A344PLQ1"/>
<keyword evidence="3" id="KW-1185">Reference proteome</keyword>
<sequence length="165" mass="17458">MASGITVRPAAADDADAIWSVLQPVFRAGQTYCVPRDITREAALADWHAPPFSVFVAEDAQSRILGTSHVGANRPGGGDHVANASFATAPEARGQGVASALCAHALDWAAGQGFRAMQFNFVVATNTGAIRLWTAHGFQTLCRLPGAFRHPAEGFVDALVMFRPL</sequence>
<accession>A0A344PLQ1</accession>
<dbReference type="InterPro" id="IPR052742">
    <property type="entry name" value="Mito_N-acetyltransferase"/>
</dbReference>
<feature type="domain" description="N-acetyltransferase" evidence="1">
    <location>
        <begin position="5"/>
        <end position="165"/>
    </location>
</feature>
<dbReference type="InterPro" id="IPR000182">
    <property type="entry name" value="GNAT_dom"/>
</dbReference>
<dbReference type="RefSeq" id="WP_114076623.1">
    <property type="nucleotide sequence ID" value="NZ_CP030918.1"/>
</dbReference>
<dbReference type="GO" id="GO:0016747">
    <property type="term" value="F:acyltransferase activity, transferring groups other than amino-acyl groups"/>
    <property type="evidence" value="ECO:0007669"/>
    <property type="project" value="InterPro"/>
</dbReference>
<dbReference type="PANTHER" id="PTHR43138">
    <property type="entry name" value="ACETYLTRANSFERASE, GNAT FAMILY"/>
    <property type="match status" value="1"/>
</dbReference>
<dbReference type="Gene3D" id="3.40.630.30">
    <property type="match status" value="1"/>
</dbReference>